<dbReference type="InterPro" id="IPR013785">
    <property type="entry name" value="Aldolase_TIM"/>
</dbReference>
<dbReference type="GO" id="GO:0050661">
    <property type="term" value="F:NADP binding"/>
    <property type="evidence" value="ECO:0007669"/>
    <property type="project" value="InterPro"/>
</dbReference>
<dbReference type="PANTHER" id="PTHR43303:SF4">
    <property type="entry name" value="NADPH DEHYDROGENASE C23G7.10C-RELATED"/>
    <property type="match status" value="1"/>
</dbReference>
<keyword evidence="5" id="KW-0560">Oxidoreductase</keyword>
<evidence type="ECO:0000259" key="6">
    <source>
        <dbReference type="Pfam" id="PF00724"/>
    </source>
</evidence>
<dbReference type="GO" id="GO:0003959">
    <property type="term" value="F:NADPH dehydrogenase activity"/>
    <property type="evidence" value="ECO:0007669"/>
    <property type="project" value="InterPro"/>
</dbReference>
<comment type="cofactor">
    <cofactor evidence="1">
        <name>FMN</name>
        <dbReference type="ChEBI" id="CHEBI:58210"/>
    </cofactor>
</comment>
<dbReference type="Proteomes" id="UP001217417">
    <property type="component" value="Unassembled WGS sequence"/>
</dbReference>
<dbReference type="EMBL" id="JARPMG010000011">
    <property type="protein sequence ID" value="KAJ8097276.1"/>
    <property type="molecule type" value="Genomic_DNA"/>
</dbReference>
<dbReference type="GO" id="GO:0010181">
    <property type="term" value="F:FMN binding"/>
    <property type="evidence" value="ECO:0007669"/>
    <property type="project" value="InterPro"/>
</dbReference>
<dbReference type="AlphaFoldDB" id="A0AAD7QL56"/>
<evidence type="ECO:0000256" key="5">
    <source>
        <dbReference type="ARBA" id="ARBA00023002"/>
    </source>
</evidence>
<gene>
    <name evidence="7" type="ORF">POJ06DRAFT_260955</name>
</gene>
<proteinExistence type="predicted"/>
<dbReference type="Gene3D" id="3.20.20.70">
    <property type="entry name" value="Aldolase class I"/>
    <property type="match status" value="1"/>
</dbReference>
<protein>
    <recommendedName>
        <fullName evidence="6">NADH:flavin oxidoreductase/NADH oxidase N-terminal domain-containing protein</fullName>
    </recommendedName>
</protein>
<feature type="domain" description="NADH:flavin oxidoreductase/NADH oxidase N-terminal" evidence="6">
    <location>
        <begin position="40"/>
        <end position="379"/>
    </location>
</feature>
<dbReference type="CDD" id="cd02932">
    <property type="entry name" value="OYE_YqiM_FMN"/>
    <property type="match status" value="1"/>
</dbReference>
<organism evidence="7 8">
    <name type="scientific">Lipomyces tetrasporus</name>
    <dbReference type="NCBI Taxonomy" id="54092"/>
    <lineage>
        <taxon>Eukaryota</taxon>
        <taxon>Fungi</taxon>
        <taxon>Dikarya</taxon>
        <taxon>Ascomycota</taxon>
        <taxon>Saccharomycotina</taxon>
        <taxon>Lipomycetes</taxon>
        <taxon>Lipomycetales</taxon>
        <taxon>Lipomycetaceae</taxon>
        <taxon>Lipomyces</taxon>
    </lineage>
</organism>
<dbReference type="Pfam" id="PF00724">
    <property type="entry name" value="Oxidored_FMN"/>
    <property type="match status" value="1"/>
</dbReference>
<evidence type="ECO:0000313" key="7">
    <source>
        <dbReference type="EMBL" id="KAJ8097276.1"/>
    </source>
</evidence>
<reference evidence="7" key="1">
    <citation type="submission" date="2023-03" db="EMBL/GenBank/DDBJ databases">
        <title>Near-Complete genome sequence of Lipomyces tetrasporous NRRL Y-64009, an oleaginous yeast capable of growing on lignocellulosic hydrolysates.</title>
        <authorList>
            <consortium name="Lawrence Berkeley National Laboratory"/>
            <person name="Jagtap S.S."/>
            <person name="Liu J.-J."/>
            <person name="Walukiewicz H.E."/>
            <person name="Pangilinan J."/>
            <person name="Lipzen A."/>
            <person name="Ahrendt S."/>
            <person name="Koriabine M."/>
            <person name="Cobaugh K."/>
            <person name="Salamov A."/>
            <person name="Yoshinaga Y."/>
            <person name="Ng V."/>
            <person name="Daum C."/>
            <person name="Grigoriev I.V."/>
            <person name="Slininger P.J."/>
            <person name="Dien B.S."/>
            <person name="Jin Y.-S."/>
            <person name="Rao C.V."/>
        </authorList>
    </citation>
    <scope>NUCLEOTIDE SEQUENCE</scope>
    <source>
        <strain evidence="7">NRRL Y-64009</strain>
    </source>
</reference>
<keyword evidence="8" id="KW-1185">Reference proteome</keyword>
<evidence type="ECO:0000256" key="4">
    <source>
        <dbReference type="ARBA" id="ARBA00022857"/>
    </source>
</evidence>
<evidence type="ECO:0000256" key="2">
    <source>
        <dbReference type="ARBA" id="ARBA00022630"/>
    </source>
</evidence>
<name>A0AAD7QL56_9ASCO</name>
<keyword evidence="2" id="KW-0285">Flavoprotein</keyword>
<dbReference type="InterPro" id="IPR044152">
    <property type="entry name" value="YqjM-like"/>
</dbReference>
<keyword evidence="3" id="KW-0288">FMN</keyword>
<comment type="caution">
    <text evidence="7">The sequence shown here is derived from an EMBL/GenBank/DDBJ whole genome shotgun (WGS) entry which is preliminary data.</text>
</comment>
<dbReference type="GeneID" id="80883710"/>
<dbReference type="PANTHER" id="PTHR43303">
    <property type="entry name" value="NADPH DEHYDROGENASE C23G7.10C-RELATED"/>
    <property type="match status" value="1"/>
</dbReference>
<keyword evidence="4" id="KW-0521">NADP</keyword>
<dbReference type="RefSeq" id="XP_056040726.1">
    <property type="nucleotide sequence ID" value="XM_056188544.1"/>
</dbReference>
<accession>A0AAD7QL56</accession>
<evidence type="ECO:0000256" key="1">
    <source>
        <dbReference type="ARBA" id="ARBA00001917"/>
    </source>
</evidence>
<evidence type="ECO:0000256" key="3">
    <source>
        <dbReference type="ARBA" id="ARBA00022643"/>
    </source>
</evidence>
<evidence type="ECO:0000313" key="8">
    <source>
        <dbReference type="Proteomes" id="UP001217417"/>
    </source>
</evidence>
<sequence>MSEPVVVNAATGVSYYTPAQEPPAGTFLSAPEGTVVPKAFTPVTIRGVTFQNRLWVSPMCQYSYEDGFVTDWTLVAIGSYAVRGASLSIIEATGVAPYSGITGYDAGLWKDEQIAPFKRITDFVHSQGQKVGIQLAHAGRKGSTLAPWSPGNYAHDGPERGYEDKLVAPSPGRFDDDYVEPHEITIAQIEYLIECWKQAAIRAVKAGMDVIEIHGAHGYLINEFLSPKTNKRTDDYGGSFEGRIKFATEVVKAVKSVLPENVLLFFRISATDRLEYKNEGWTVDDTVKFSKIISELGVDLLDVSSGGNSPDGKIAYGPAFQAPYAYPVKKALPNFGVAPVGKIHTPEDIEQVLSEGVDAVFVARPFSHNPNFVLDLAKQYGINAQWPVQIGYTTAHI</sequence>
<dbReference type="SUPFAM" id="SSF51395">
    <property type="entry name" value="FMN-linked oxidoreductases"/>
    <property type="match status" value="1"/>
</dbReference>
<dbReference type="InterPro" id="IPR001155">
    <property type="entry name" value="OxRdtase_FMN_N"/>
</dbReference>